<dbReference type="Proteomes" id="UP000176377">
    <property type="component" value="Unassembled WGS sequence"/>
</dbReference>
<dbReference type="AlphaFoldDB" id="A0A1F6D9V4"/>
<sequence>MRIAIQSCILLATLLIVGGIAASGIVGVMHQPRLAELHGPAIVDQQMALARDSGSYESPYLDTDYYGSYDEGYVEIRDK</sequence>
<reference evidence="1 2" key="1">
    <citation type="journal article" date="2016" name="Nat. Commun.">
        <title>Thousands of microbial genomes shed light on interconnected biogeochemical processes in an aquifer system.</title>
        <authorList>
            <person name="Anantharaman K."/>
            <person name="Brown C.T."/>
            <person name="Hug L.A."/>
            <person name="Sharon I."/>
            <person name="Castelle C.J."/>
            <person name="Probst A.J."/>
            <person name="Thomas B.C."/>
            <person name="Singh A."/>
            <person name="Wilkins M.J."/>
            <person name="Karaoz U."/>
            <person name="Brodie E.L."/>
            <person name="Williams K.H."/>
            <person name="Hubbard S.S."/>
            <person name="Banfield J.F."/>
        </authorList>
    </citation>
    <scope>NUCLEOTIDE SEQUENCE [LARGE SCALE GENOMIC DNA]</scope>
</reference>
<name>A0A1F6D9V4_9BACT</name>
<evidence type="ECO:0000313" key="2">
    <source>
        <dbReference type="Proteomes" id="UP000176377"/>
    </source>
</evidence>
<gene>
    <name evidence="1" type="ORF">A2765_05105</name>
</gene>
<evidence type="ECO:0000313" key="1">
    <source>
        <dbReference type="EMBL" id="OGG57782.1"/>
    </source>
</evidence>
<dbReference type="EMBL" id="MFLA01000045">
    <property type="protein sequence ID" value="OGG57782.1"/>
    <property type="molecule type" value="Genomic_DNA"/>
</dbReference>
<proteinExistence type="predicted"/>
<accession>A0A1F6D9V4</accession>
<protein>
    <submittedName>
        <fullName evidence="1">Uncharacterized protein</fullName>
    </submittedName>
</protein>
<comment type="caution">
    <text evidence="1">The sequence shown here is derived from an EMBL/GenBank/DDBJ whole genome shotgun (WGS) entry which is preliminary data.</text>
</comment>
<organism evidence="1 2">
    <name type="scientific">Candidatus Kaiserbacteria bacterium RIFCSPHIGHO2_01_FULL_56_24</name>
    <dbReference type="NCBI Taxonomy" id="1798487"/>
    <lineage>
        <taxon>Bacteria</taxon>
        <taxon>Candidatus Kaiseribacteriota</taxon>
    </lineage>
</organism>